<dbReference type="PIRSF" id="PIRSF016493">
    <property type="entry name" value="Glycyl_aminpptds"/>
    <property type="match status" value="1"/>
</dbReference>
<dbReference type="InterPro" id="IPR001478">
    <property type="entry name" value="PDZ"/>
</dbReference>
<dbReference type="SUPFAM" id="SSF55486">
    <property type="entry name" value="Metalloproteases ('zincins'), catalytic domain"/>
    <property type="match status" value="1"/>
</dbReference>
<name>A0AAJ2QYH5_DELAC</name>
<dbReference type="RefSeq" id="WP_319071799.1">
    <property type="nucleotide sequence ID" value="NZ_JAWWMZ010000001.1"/>
</dbReference>
<dbReference type="InterPro" id="IPR040756">
    <property type="entry name" value="Peptidase_M61_N"/>
</dbReference>
<evidence type="ECO:0000313" key="3">
    <source>
        <dbReference type="Proteomes" id="UP001287445"/>
    </source>
</evidence>
<dbReference type="InterPro" id="IPR024191">
    <property type="entry name" value="Peptidase_M61"/>
</dbReference>
<dbReference type="AlphaFoldDB" id="A0AAJ2QYH5"/>
<gene>
    <name evidence="2" type="ORF">SGN30_04155</name>
</gene>
<dbReference type="EMBL" id="JAWWMZ010000001">
    <property type="protein sequence ID" value="MDX4952616.1"/>
    <property type="molecule type" value="Genomic_DNA"/>
</dbReference>
<dbReference type="InterPro" id="IPR007963">
    <property type="entry name" value="Peptidase_M61_catalytic"/>
</dbReference>
<proteinExistence type="predicted"/>
<sequence length="645" mass="70580">MTSPLAATAAATATATAAADIHYRVQALDVDAHLFSVQLHIARPAAGQTLSLPVWIPGSYLVREFSKNLQGLSAEQDGRPVALAQQGKNLWQADCAAGVPLVLHYQFCAYDSSVRTAWLDRRRGFFNGTSLCLRVHGQEDTPHTLQLLASDATASWQVATGLDAVDTDARGWGLYRAAHYDELVDCPVEMGSFWRGDFVAAGVPHSFIVAGAAPSFDGARLIADARRICETVLAFWHGTGEQATPAPMQRYVFMLNVVDDGYGGLEHRNSTALICGRRDLPRVGERKAAEGYTTLLGLISHEYFHTWNVKRLRPAEFARYDYGQENYTELLWFFEGFTSYYDDLLLRRAGLIDNAQYLKLITRTINQVLQTPGRHLQSVAQASYDAWVKYYRQDENTPNQTVSYYTKGCLVALALDLQLRREGRSTLDDVMRALWQRCQGGPMREADVLAVLQDLGGRSFAPEITQWVHGTDDLPLAELLAAHGVQAKAEPAQTAQRLGLRVQESQGITIKTVLRGSLAERAGFMAGDEWLAIELPTGAEDSQPARWRITRLDDVALYAGTALDIVAWVARDRQILALTLPWGSGLLSEAAAMVEKTDNGDAKAATSGTLAAPAPSNHGLEITDEETAGRWLAGHTGSAQAPATP</sequence>
<organism evidence="2 3">
    <name type="scientific">Delftia acidovorans</name>
    <name type="common">Pseudomonas acidovorans</name>
    <name type="synonym">Comamonas acidovorans</name>
    <dbReference type="NCBI Taxonomy" id="80866"/>
    <lineage>
        <taxon>Bacteria</taxon>
        <taxon>Pseudomonadati</taxon>
        <taxon>Pseudomonadota</taxon>
        <taxon>Betaproteobacteria</taxon>
        <taxon>Burkholderiales</taxon>
        <taxon>Comamonadaceae</taxon>
        <taxon>Delftia</taxon>
    </lineage>
</organism>
<dbReference type="SUPFAM" id="SSF50156">
    <property type="entry name" value="PDZ domain-like"/>
    <property type="match status" value="1"/>
</dbReference>
<protein>
    <submittedName>
        <fullName evidence="2">Peptidase M61</fullName>
    </submittedName>
</protein>
<reference evidence="2" key="1">
    <citation type="submission" date="2023-11" db="EMBL/GenBank/DDBJ databases">
        <title>Identification and selenium tolerance of Delftia acidovorans R3-25.</title>
        <authorList>
            <person name="Zhang S."/>
            <person name="Liu Y."/>
            <person name="Guo Y."/>
        </authorList>
    </citation>
    <scope>NUCLEOTIDE SEQUENCE</scope>
    <source>
        <strain evidence="2">R3-25</strain>
    </source>
</reference>
<dbReference type="Pfam" id="PF17899">
    <property type="entry name" value="Peptidase_M61_N"/>
    <property type="match status" value="1"/>
</dbReference>
<dbReference type="Gene3D" id="2.60.40.3650">
    <property type="match status" value="1"/>
</dbReference>
<dbReference type="Proteomes" id="UP001287445">
    <property type="component" value="Unassembled WGS sequence"/>
</dbReference>
<dbReference type="InterPro" id="IPR036034">
    <property type="entry name" value="PDZ_sf"/>
</dbReference>
<accession>A0AAJ2QYH5</accession>
<evidence type="ECO:0000259" key="1">
    <source>
        <dbReference type="PROSITE" id="PS50106"/>
    </source>
</evidence>
<feature type="domain" description="PDZ" evidence="1">
    <location>
        <begin position="484"/>
        <end position="534"/>
    </location>
</feature>
<dbReference type="Gene3D" id="1.10.390.10">
    <property type="entry name" value="Neutral Protease Domain 2"/>
    <property type="match status" value="1"/>
</dbReference>
<dbReference type="Pfam" id="PF05299">
    <property type="entry name" value="Peptidase_M61"/>
    <property type="match status" value="1"/>
</dbReference>
<dbReference type="PROSITE" id="PS50106">
    <property type="entry name" value="PDZ"/>
    <property type="match status" value="1"/>
</dbReference>
<comment type="caution">
    <text evidence="2">The sequence shown here is derived from an EMBL/GenBank/DDBJ whole genome shotgun (WGS) entry which is preliminary data.</text>
</comment>
<evidence type="ECO:0000313" key="2">
    <source>
        <dbReference type="EMBL" id="MDX4952616.1"/>
    </source>
</evidence>
<dbReference type="InterPro" id="IPR027268">
    <property type="entry name" value="Peptidase_M4/M1_CTD_sf"/>
</dbReference>